<name>A0ABT1Y6C2_9FIRM</name>
<sequence length="121" mass="14102">MEDKDLFRKLIKDNLEEETKEIHFSPLAREKVRQRVNKSSEYSPGWWNRSISISLKAISLSVILLFIATAFYTRTFFYISEKDMARFEMREKIIIHENGVPFGAVQHFALAVEKGKGVVHP</sequence>
<evidence type="ECO:0000313" key="3">
    <source>
        <dbReference type="Proteomes" id="UP001524944"/>
    </source>
</evidence>
<comment type="caution">
    <text evidence="2">The sequence shown here is derived from an EMBL/GenBank/DDBJ whole genome shotgun (WGS) entry which is preliminary data.</text>
</comment>
<protein>
    <submittedName>
        <fullName evidence="2">Uncharacterized protein</fullName>
    </submittedName>
</protein>
<dbReference type="Proteomes" id="UP001524944">
    <property type="component" value="Unassembled WGS sequence"/>
</dbReference>
<proteinExistence type="predicted"/>
<evidence type="ECO:0000256" key="1">
    <source>
        <dbReference type="SAM" id="Phobius"/>
    </source>
</evidence>
<keyword evidence="1" id="KW-0812">Transmembrane</keyword>
<accession>A0ABT1Y6C2</accession>
<evidence type="ECO:0000313" key="2">
    <source>
        <dbReference type="EMBL" id="MCR6546441.1"/>
    </source>
</evidence>
<keyword evidence="3" id="KW-1185">Reference proteome</keyword>
<keyword evidence="1" id="KW-0472">Membrane</keyword>
<gene>
    <name evidence="2" type="ORF">NVS47_13130</name>
</gene>
<keyword evidence="1" id="KW-1133">Transmembrane helix</keyword>
<feature type="transmembrane region" description="Helical" evidence="1">
    <location>
        <begin position="57"/>
        <end position="79"/>
    </location>
</feature>
<organism evidence="2 3">
    <name type="scientific">Dehalobacterium formicoaceticum</name>
    <dbReference type="NCBI Taxonomy" id="51515"/>
    <lineage>
        <taxon>Bacteria</taxon>
        <taxon>Bacillati</taxon>
        <taxon>Bacillota</taxon>
        <taxon>Clostridia</taxon>
        <taxon>Eubacteriales</taxon>
        <taxon>Peptococcaceae</taxon>
        <taxon>Dehalobacterium</taxon>
    </lineage>
</organism>
<dbReference type="EMBL" id="JANPWE010000007">
    <property type="protein sequence ID" value="MCR6546441.1"/>
    <property type="molecule type" value="Genomic_DNA"/>
</dbReference>
<reference evidence="2 3" key="1">
    <citation type="submission" date="2022-08" db="EMBL/GenBank/DDBJ databases">
        <title>Proteogenomics of the novel Dehalobacterium formicoaceticum strain EZ94 highlights a key role of methyltransferases during anaerobic dichloromethane degradation.</title>
        <authorList>
            <person name="Wasmund K."/>
        </authorList>
    </citation>
    <scope>NUCLEOTIDE SEQUENCE [LARGE SCALE GENOMIC DNA]</scope>
    <source>
        <strain evidence="2 3">EZ94</strain>
    </source>
</reference>
<dbReference type="RefSeq" id="WP_089610369.1">
    <property type="nucleotide sequence ID" value="NZ_CP022121.1"/>
</dbReference>